<dbReference type="EMBL" id="HG001495">
    <property type="protein sequence ID" value="CDF32446.1"/>
    <property type="molecule type" value="Genomic_DNA"/>
</dbReference>
<organism evidence="1 2">
    <name type="scientific">Chondrus crispus</name>
    <name type="common">Carrageen Irish moss</name>
    <name type="synonym">Polymorpha crispa</name>
    <dbReference type="NCBI Taxonomy" id="2769"/>
    <lineage>
        <taxon>Eukaryota</taxon>
        <taxon>Rhodophyta</taxon>
        <taxon>Florideophyceae</taxon>
        <taxon>Rhodymeniophycidae</taxon>
        <taxon>Gigartinales</taxon>
        <taxon>Gigartinaceae</taxon>
        <taxon>Chondrus</taxon>
    </lineage>
</organism>
<dbReference type="AlphaFoldDB" id="R7Q505"/>
<protein>
    <submittedName>
        <fullName evidence="1">Uncharacterized protein</fullName>
    </submittedName>
</protein>
<proteinExistence type="predicted"/>
<accession>R7Q505</accession>
<dbReference type="Gramene" id="CDF32446">
    <property type="protein sequence ID" value="CDF32446"/>
    <property type="gene ID" value="CHC_T00008121001"/>
</dbReference>
<name>R7Q505_CHOCR</name>
<gene>
    <name evidence="1" type="ORF">CHC_T00008121001</name>
</gene>
<dbReference type="GeneID" id="17319822"/>
<evidence type="ECO:0000313" key="2">
    <source>
        <dbReference type="Proteomes" id="UP000012073"/>
    </source>
</evidence>
<sequence length="40" mass="4502">MMNRGQWSLLNLASVSLCSIPRLELSMLLLPLQHLMHALA</sequence>
<dbReference type="KEGG" id="ccp:CHC_T00008121001"/>
<evidence type="ECO:0000313" key="1">
    <source>
        <dbReference type="EMBL" id="CDF32446.1"/>
    </source>
</evidence>
<dbReference type="RefSeq" id="XP_005712111.1">
    <property type="nucleotide sequence ID" value="XM_005712054.1"/>
</dbReference>
<dbReference type="Proteomes" id="UP000012073">
    <property type="component" value="Unassembled WGS sequence"/>
</dbReference>
<reference evidence="2" key="1">
    <citation type="journal article" date="2013" name="Proc. Natl. Acad. Sci. U.S.A.">
        <title>Genome structure and metabolic features in the red seaweed Chondrus crispus shed light on evolution of the Archaeplastida.</title>
        <authorList>
            <person name="Collen J."/>
            <person name="Porcel B."/>
            <person name="Carre W."/>
            <person name="Ball S.G."/>
            <person name="Chaparro C."/>
            <person name="Tonon T."/>
            <person name="Barbeyron T."/>
            <person name="Michel G."/>
            <person name="Noel B."/>
            <person name="Valentin K."/>
            <person name="Elias M."/>
            <person name="Artiguenave F."/>
            <person name="Arun A."/>
            <person name="Aury J.M."/>
            <person name="Barbosa-Neto J.F."/>
            <person name="Bothwell J.H."/>
            <person name="Bouget F.Y."/>
            <person name="Brillet L."/>
            <person name="Cabello-Hurtado F."/>
            <person name="Capella-Gutierrez S."/>
            <person name="Charrier B."/>
            <person name="Cladiere L."/>
            <person name="Cock J.M."/>
            <person name="Coelho S.M."/>
            <person name="Colleoni C."/>
            <person name="Czjzek M."/>
            <person name="Da Silva C."/>
            <person name="Delage L."/>
            <person name="Denoeud F."/>
            <person name="Deschamps P."/>
            <person name="Dittami S.M."/>
            <person name="Gabaldon T."/>
            <person name="Gachon C.M."/>
            <person name="Groisillier A."/>
            <person name="Herve C."/>
            <person name="Jabbari K."/>
            <person name="Katinka M."/>
            <person name="Kloareg B."/>
            <person name="Kowalczyk N."/>
            <person name="Labadie K."/>
            <person name="Leblanc C."/>
            <person name="Lopez P.J."/>
            <person name="McLachlan D.H."/>
            <person name="Meslet-Cladiere L."/>
            <person name="Moustafa A."/>
            <person name="Nehr Z."/>
            <person name="Nyvall Collen P."/>
            <person name="Panaud O."/>
            <person name="Partensky F."/>
            <person name="Poulain J."/>
            <person name="Rensing S.A."/>
            <person name="Rousvoal S."/>
            <person name="Samson G."/>
            <person name="Symeonidi A."/>
            <person name="Weissenbach J."/>
            <person name="Zambounis A."/>
            <person name="Wincker P."/>
            <person name="Boyen C."/>
        </authorList>
    </citation>
    <scope>NUCLEOTIDE SEQUENCE [LARGE SCALE GENOMIC DNA]</scope>
    <source>
        <strain evidence="2">cv. Stackhouse</strain>
    </source>
</reference>
<keyword evidence="2" id="KW-1185">Reference proteome</keyword>